<organism evidence="1">
    <name type="scientific">Cacopsylla melanoneura</name>
    <dbReference type="NCBI Taxonomy" id="428564"/>
    <lineage>
        <taxon>Eukaryota</taxon>
        <taxon>Metazoa</taxon>
        <taxon>Ecdysozoa</taxon>
        <taxon>Arthropoda</taxon>
        <taxon>Hexapoda</taxon>
        <taxon>Insecta</taxon>
        <taxon>Pterygota</taxon>
        <taxon>Neoptera</taxon>
        <taxon>Paraneoptera</taxon>
        <taxon>Hemiptera</taxon>
        <taxon>Sternorrhyncha</taxon>
        <taxon>Psylloidea</taxon>
        <taxon>Psyllidae</taxon>
        <taxon>Psyllinae</taxon>
        <taxon>Cacopsylla</taxon>
    </lineage>
</organism>
<proteinExistence type="predicted"/>
<accession>A0A8D8M4M4</accession>
<dbReference type="AlphaFoldDB" id="A0A8D8M4M4"/>
<dbReference type="EMBL" id="HBUF01051440">
    <property type="protein sequence ID" value="CAG6621964.1"/>
    <property type="molecule type" value="Transcribed_RNA"/>
</dbReference>
<reference evidence="1" key="1">
    <citation type="submission" date="2021-05" db="EMBL/GenBank/DDBJ databases">
        <authorList>
            <person name="Alioto T."/>
            <person name="Alioto T."/>
            <person name="Gomez Garrido J."/>
        </authorList>
    </citation>
    <scope>NUCLEOTIDE SEQUENCE</scope>
</reference>
<protein>
    <submittedName>
        <fullName evidence="1">Uncharacterized protein</fullName>
    </submittedName>
</protein>
<evidence type="ECO:0000313" key="1">
    <source>
        <dbReference type="EMBL" id="CAG6621964.1"/>
    </source>
</evidence>
<name>A0A8D8M4M4_9HEMI</name>
<sequence>MVSPLPGLHRLKYPKTLPYYQETHFFLFDNDATVYCVYFYILRNHRVCNILKYADRTNKCSKALFYLQIFYDLVVREPKIHHNFGLNVHPFYNRYINLVLPWTWKLHAKPTLFFPEELILALLCTDGLQRWLIRHCYY</sequence>